<proteinExistence type="predicted"/>
<keyword evidence="7" id="KW-1185">Reference proteome</keyword>
<dbReference type="OrthoDB" id="25954at2"/>
<comment type="caution">
    <text evidence="6">The sequence shown here is derived from an EMBL/GenBank/DDBJ whole genome shotgun (WGS) entry which is preliminary data.</text>
</comment>
<dbReference type="Pfam" id="PF01152">
    <property type="entry name" value="Bac_globin"/>
    <property type="match status" value="1"/>
</dbReference>
<keyword evidence="2 5" id="KW-0349">Heme</keyword>
<keyword evidence="1" id="KW-0813">Transport</keyword>
<name>A0A540X6U7_9BACT</name>
<dbReference type="InterPro" id="IPR001486">
    <property type="entry name" value="Hemoglobin_trunc"/>
</dbReference>
<dbReference type="CDD" id="cd14775">
    <property type="entry name" value="TrHb2_O-like"/>
    <property type="match status" value="1"/>
</dbReference>
<dbReference type="Proteomes" id="UP000315369">
    <property type="component" value="Unassembled WGS sequence"/>
</dbReference>
<gene>
    <name evidence="6" type="ORF">FJV41_06165</name>
</gene>
<evidence type="ECO:0000256" key="4">
    <source>
        <dbReference type="ARBA" id="ARBA00023004"/>
    </source>
</evidence>
<organism evidence="6 7">
    <name type="scientific">Myxococcus llanfairpwllgwyngyllgogerychwyrndrobwllllantysiliogogogochensis</name>
    <dbReference type="NCBI Taxonomy" id="2590453"/>
    <lineage>
        <taxon>Bacteria</taxon>
        <taxon>Pseudomonadati</taxon>
        <taxon>Myxococcota</taxon>
        <taxon>Myxococcia</taxon>
        <taxon>Myxococcales</taxon>
        <taxon>Cystobacterineae</taxon>
        <taxon>Myxococcaceae</taxon>
        <taxon>Myxococcus</taxon>
    </lineage>
</organism>
<dbReference type="GO" id="GO:0046872">
    <property type="term" value="F:metal ion binding"/>
    <property type="evidence" value="ECO:0007669"/>
    <property type="project" value="UniProtKB-KW"/>
</dbReference>
<keyword evidence="3 5" id="KW-0479">Metal-binding</keyword>
<evidence type="ECO:0000256" key="2">
    <source>
        <dbReference type="ARBA" id="ARBA00022617"/>
    </source>
</evidence>
<reference evidence="6 7" key="1">
    <citation type="submission" date="2019-06" db="EMBL/GenBank/DDBJ databases">
        <authorList>
            <person name="Livingstone P."/>
            <person name="Whitworth D."/>
        </authorList>
    </citation>
    <scope>NUCLEOTIDE SEQUENCE [LARGE SCALE GENOMIC DNA]</scope>
    <source>
        <strain evidence="6 7">AM401</strain>
    </source>
</reference>
<sequence>MPTLYAWAGGAEALARLTECFYARVRTDALLGPVFERMSAQHPSHVALFLGEVLGGPRAYSEAHGGHPGMLRHHLERHLTEAQRRRWTDLLLDSANEVELPSDPEFRSAFVAYVEWGSRLAVINSQPGASVTLDGPMPTWGWGVPGGPYRPET</sequence>
<evidence type="ECO:0000256" key="3">
    <source>
        <dbReference type="ARBA" id="ARBA00022723"/>
    </source>
</evidence>
<evidence type="ECO:0000313" key="6">
    <source>
        <dbReference type="EMBL" id="TQF16899.1"/>
    </source>
</evidence>
<evidence type="ECO:0000256" key="1">
    <source>
        <dbReference type="ARBA" id="ARBA00022448"/>
    </source>
</evidence>
<dbReference type="AlphaFoldDB" id="A0A540X6U7"/>
<protein>
    <submittedName>
        <fullName evidence="6">Globin</fullName>
    </submittedName>
</protein>
<dbReference type="GO" id="GO:0020037">
    <property type="term" value="F:heme binding"/>
    <property type="evidence" value="ECO:0007669"/>
    <property type="project" value="InterPro"/>
</dbReference>
<dbReference type="EMBL" id="VIFM01000016">
    <property type="protein sequence ID" value="TQF16899.1"/>
    <property type="molecule type" value="Genomic_DNA"/>
</dbReference>
<dbReference type="GO" id="GO:0019825">
    <property type="term" value="F:oxygen binding"/>
    <property type="evidence" value="ECO:0007669"/>
    <property type="project" value="InterPro"/>
</dbReference>
<dbReference type="Gene3D" id="1.10.490.10">
    <property type="entry name" value="Globins"/>
    <property type="match status" value="1"/>
</dbReference>
<dbReference type="InterPro" id="IPR012292">
    <property type="entry name" value="Globin/Proto"/>
</dbReference>
<evidence type="ECO:0000313" key="7">
    <source>
        <dbReference type="Proteomes" id="UP000315369"/>
    </source>
</evidence>
<accession>A0A540X6U7</accession>
<feature type="binding site" description="distal binding residue" evidence="5">
    <location>
        <position position="45"/>
    </location>
    <ligand>
        <name>heme</name>
        <dbReference type="ChEBI" id="CHEBI:30413"/>
    </ligand>
    <ligandPart>
        <name>Fe</name>
        <dbReference type="ChEBI" id="CHEBI:18248"/>
    </ligandPart>
</feature>
<keyword evidence="4 5" id="KW-0408">Iron</keyword>
<dbReference type="SUPFAM" id="SSF46458">
    <property type="entry name" value="Globin-like"/>
    <property type="match status" value="1"/>
</dbReference>
<evidence type="ECO:0000256" key="5">
    <source>
        <dbReference type="PIRSR" id="PIRSR601486-1"/>
    </source>
</evidence>
<dbReference type="InterPro" id="IPR009050">
    <property type="entry name" value="Globin-like_sf"/>
</dbReference>